<reference evidence="1" key="1">
    <citation type="submission" date="2021-01" db="EMBL/GenBank/DDBJ databases">
        <title>Whole genome shotgun sequence of Rhizocola hellebori NBRC 109834.</title>
        <authorList>
            <person name="Komaki H."/>
            <person name="Tamura T."/>
        </authorList>
    </citation>
    <scope>NUCLEOTIDE SEQUENCE</scope>
    <source>
        <strain evidence="1">NBRC 109834</strain>
    </source>
</reference>
<keyword evidence="2" id="KW-1185">Reference proteome</keyword>
<dbReference type="RefSeq" id="WP_203914205.1">
    <property type="nucleotide sequence ID" value="NZ_BONY01000096.1"/>
</dbReference>
<evidence type="ECO:0000313" key="1">
    <source>
        <dbReference type="EMBL" id="GIH10492.1"/>
    </source>
</evidence>
<dbReference type="AlphaFoldDB" id="A0A8J3QIY1"/>
<dbReference type="InterPro" id="IPR036736">
    <property type="entry name" value="ACP-like_sf"/>
</dbReference>
<dbReference type="EMBL" id="BONY01000096">
    <property type="protein sequence ID" value="GIH10492.1"/>
    <property type="molecule type" value="Genomic_DNA"/>
</dbReference>
<gene>
    <name evidence="1" type="primary">acpP_2</name>
    <name evidence="1" type="ORF">Rhe02_85590</name>
</gene>
<organism evidence="1 2">
    <name type="scientific">Rhizocola hellebori</name>
    <dbReference type="NCBI Taxonomy" id="1392758"/>
    <lineage>
        <taxon>Bacteria</taxon>
        <taxon>Bacillati</taxon>
        <taxon>Actinomycetota</taxon>
        <taxon>Actinomycetes</taxon>
        <taxon>Micromonosporales</taxon>
        <taxon>Micromonosporaceae</taxon>
        <taxon>Rhizocola</taxon>
    </lineage>
</organism>
<dbReference type="Gene3D" id="1.10.1200.10">
    <property type="entry name" value="ACP-like"/>
    <property type="match status" value="1"/>
</dbReference>
<dbReference type="Proteomes" id="UP000612899">
    <property type="component" value="Unassembled WGS sequence"/>
</dbReference>
<comment type="caution">
    <text evidence="1">The sequence shown here is derived from an EMBL/GenBank/DDBJ whole genome shotgun (WGS) entry which is preliminary data.</text>
</comment>
<sequence>MSNVDRLRKSFRTALDLSSDYDVDSLEYRGIEKWDSLAHMALVATLEDEFGVMIDTDEVIDMSSFTKACEILTKQGVDFGE</sequence>
<proteinExistence type="predicted"/>
<dbReference type="SUPFAM" id="SSF47336">
    <property type="entry name" value="ACP-like"/>
    <property type="match status" value="1"/>
</dbReference>
<name>A0A8J3QIY1_9ACTN</name>
<accession>A0A8J3QIY1</accession>
<evidence type="ECO:0000313" key="2">
    <source>
        <dbReference type="Proteomes" id="UP000612899"/>
    </source>
</evidence>
<protein>
    <submittedName>
        <fullName evidence="1">Acyl carrier protein</fullName>
    </submittedName>
</protein>